<proteinExistence type="predicted"/>
<comment type="caution">
    <text evidence="2">The sequence shown here is derived from an EMBL/GenBank/DDBJ whole genome shotgun (WGS) entry which is preliminary data.</text>
</comment>
<sequence length="184" mass="19633">ITFSAAPAQLVANLVPVQITVPAQQAGGVPKTITIHVPSSALANGVAGQQLQAILSSPTAAQTFSLEACRAAEIIQRKLNTALENNGINLPPQLQQYSQLATTQVDGPNDEPLGMPPKSIKKTATRPSQPGATSSSHNIQPTVSADRSIMDTILYERLKATQVSVEFTYLHYTSLGTYKFPRQL</sequence>
<keyword evidence="2" id="KW-0648">Protein biosynthesis</keyword>
<organism evidence="2 3">
    <name type="scientific">Homarus americanus</name>
    <name type="common">American lobster</name>
    <dbReference type="NCBI Taxonomy" id="6706"/>
    <lineage>
        <taxon>Eukaryota</taxon>
        <taxon>Metazoa</taxon>
        <taxon>Ecdysozoa</taxon>
        <taxon>Arthropoda</taxon>
        <taxon>Crustacea</taxon>
        <taxon>Multicrustacea</taxon>
        <taxon>Malacostraca</taxon>
        <taxon>Eumalacostraca</taxon>
        <taxon>Eucarida</taxon>
        <taxon>Decapoda</taxon>
        <taxon>Pleocyemata</taxon>
        <taxon>Astacidea</taxon>
        <taxon>Nephropoidea</taxon>
        <taxon>Nephropidae</taxon>
        <taxon>Homarus</taxon>
    </lineage>
</organism>
<feature type="compositionally biased region" description="Polar residues" evidence="1">
    <location>
        <begin position="125"/>
        <end position="140"/>
    </location>
</feature>
<dbReference type="AlphaFoldDB" id="A0A8J5NG00"/>
<keyword evidence="3" id="KW-1185">Reference proteome</keyword>
<protein>
    <submittedName>
        <fullName evidence="2">Putative transcription initiation factor IIA subunit 1-like</fullName>
    </submittedName>
</protein>
<reference evidence="2" key="1">
    <citation type="journal article" date="2021" name="Sci. Adv.">
        <title>The American lobster genome reveals insights on longevity, neural, and immune adaptations.</title>
        <authorList>
            <person name="Polinski J.M."/>
            <person name="Zimin A.V."/>
            <person name="Clark K.F."/>
            <person name="Kohn A.B."/>
            <person name="Sadowski N."/>
            <person name="Timp W."/>
            <person name="Ptitsyn A."/>
            <person name="Khanna P."/>
            <person name="Romanova D.Y."/>
            <person name="Williams P."/>
            <person name="Greenwood S.J."/>
            <person name="Moroz L.L."/>
            <person name="Walt D.R."/>
            <person name="Bodnar A.G."/>
        </authorList>
    </citation>
    <scope>NUCLEOTIDE SEQUENCE</scope>
    <source>
        <strain evidence="2">GMGI-L3</strain>
    </source>
</reference>
<accession>A0A8J5NG00</accession>
<keyword evidence="2" id="KW-0396">Initiation factor</keyword>
<dbReference type="GO" id="GO:0003743">
    <property type="term" value="F:translation initiation factor activity"/>
    <property type="evidence" value="ECO:0007669"/>
    <property type="project" value="UniProtKB-KW"/>
</dbReference>
<dbReference type="Proteomes" id="UP000747542">
    <property type="component" value="Unassembled WGS sequence"/>
</dbReference>
<name>A0A8J5NG00_HOMAM</name>
<evidence type="ECO:0000256" key="1">
    <source>
        <dbReference type="SAM" id="MobiDB-lite"/>
    </source>
</evidence>
<feature type="non-terminal residue" evidence="2">
    <location>
        <position position="1"/>
    </location>
</feature>
<evidence type="ECO:0000313" key="3">
    <source>
        <dbReference type="Proteomes" id="UP000747542"/>
    </source>
</evidence>
<dbReference type="EMBL" id="JAHLQT010001931">
    <property type="protein sequence ID" value="KAG7177731.1"/>
    <property type="molecule type" value="Genomic_DNA"/>
</dbReference>
<feature type="region of interest" description="Disordered" evidence="1">
    <location>
        <begin position="104"/>
        <end position="140"/>
    </location>
</feature>
<evidence type="ECO:0000313" key="2">
    <source>
        <dbReference type="EMBL" id="KAG7177731.1"/>
    </source>
</evidence>
<gene>
    <name evidence="2" type="ORF">Hamer_G008400</name>
</gene>